<comment type="subcellular location">
    <subcellularLocation>
        <location evidence="1">Secreted</location>
    </subcellularLocation>
</comment>
<feature type="non-terminal residue" evidence="6">
    <location>
        <position position="76"/>
    </location>
</feature>
<dbReference type="InterPro" id="IPR001846">
    <property type="entry name" value="VWF_type-D"/>
</dbReference>
<dbReference type="InterPro" id="IPR050780">
    <property type="entry name" value="Mucin_vWF_Thrombospondin_sf"/>
</dbReference>
<keyword evidence="7" id="KW-1185">Reference proteome</keyword>
<feature type="non-terminal residue" evidence="6">
    <location>
        <position position="1"/>
    </location>
</feature>
<dbReference type="PROSITE" id="PS51233">
    <property type="entry name" value="VWFD"/>
    <property type="match status" value="1"/>
</dbReference>
<comment type="caution">
    <text evidence="6">The sequence shown here is derived from an EMBL/GenBank/DDBJ whole genome shotgun (WGS) entry which is preliminary data.</text>
</comment>
<gene>
    <name evidence="6" type="primary">Sspo_1</name>
    <name evidence="6" type="ORF">RHICYA_R01641</name>
</gene>
<keyword evidence="2" id="KW-0964">Secreted</keyword>
<evidence type="ECO:0000313" key="7">
    <source>
        <dbReference type="Proteomes" id="UP000565785"/>
    </source>
</evidence>
<dbReference type="EMBL" id="VXBP01004909">
    <property type="protein sequence ID" value="NXN97393.1"/>
    <property type="molecule type" value="Genomic_DNA"/>
</dbReference>
<evidence type="ECO:0000259" key="5">
    <source>
        <dbReference type="PROSITE" id="PS51233"/>
    </source>
</evidence>
<name>A0A7L1NF37_RHICY</name>
<evidence type="ECO:0000256" key="4">
    <source>
        <dbReference type="ARBA" id="ARBA00023180"/>
    </source>
</evidence>
<keyword evidence="3" id="KW-1015">Disulfide bond</keyword>
<protein>
    <submittedName>
        <fullName evidence="6">SSPO protein</fullName>
    </submittedName>
</protein>
<dbReference type="GO" id="GO:0031012">
    <property type="term" value="C:extracellular matrix"/>
    <property type="evidence" value="ECO:0007669"/>
    <property type="project" value="TreeGrafter"/>
</dbReference>
<dbReference type="OrthoDB" id="160294at2759"/>
<dbReference type="PANTHER" id="PTHR11339:SF396">
    <property type="entry name" value="SCO-SPONDIN"/>
    <property type="match status" value="1"/>
</dbReference>
<proteinExistence type="predicted"/>
<evidence type="ECO:0000313" key="6">
    <source>
        <dbReference type="EMBL" id="NXN97393.1"/>
    </source>
</evidence>
<keyword evidence="4" id="KW-0325">Glycoprotein</keyword>
<evidence type="ECO:0000256" key="3">
    <source>
        <dbReference type="ARBA" id="ARBA00023157"/>
    </source>
</evidence>
<dbReference type="AlphaFoldDB" id="A0A7L1NF37"/>
<accession>A0A7L1NF37</accession>
<feature type="domain" description="VWFD" evidence="5">
    <location>
        <begin position="1"/>
        <end position="42"/>
    </location>
</feature>
<organism evidence="6 7">
    <name type="scientific">Rhinopomastus cyanomelas</name>
    <name type="common">Common scimitarbill</name>
    <dbReference type="NCBI Taxonomy" id="113115"/>
    <lineage>
        <taxon>Eukaryota</taxon>
        <taxon>Metazoa</taxon>
        <taxon>Chordata</taxon>
        <taxon>Craniata</taxon>
        <taxon>Vertebrata</taxon>
        <taxon>Euteleostomi</taxon>
        <taxon>Archelosauria</taxon>
        <taxon>Archosauria</taxon>
        <taxon>Dinosauria</taxon>
        <taxon>Saurischia</taxon>
        <taxon>Theropoda</taxon>
        <taxon>Coelurosauria</taxon>
        <taxon>Aves</taxon>
        <taxon>Neognathae</taxon>
        <taxon>Neoaves</taxon>
        <taxon>Telluraves</taxon>
        <taxon>Coraciimorphae</taxon>
        <taxon>Bucerotiformes</taxon>
        <taxon>Rhinopomastidae</taxon>
        <taxon>Rhinopomastus</taxon>
    </lineage>
</organism>
<dbReference type="Proteomes" id="UP000565785">
    <property type="component" value="Unassembled WGS sequence"/>
</dbReference>
<evidence type="ECO:0000256" key="1">
    <source>
        <dbReference type="ARBA" id="ARBA00004613"/>
    </source>
</evidence>
<dbReference type="PANTHER" id="PTHR11339">
    <property type="entry name" value="EXTRACELLULAR MATRIX GLYCOPROTEIN RELATED"/>
    <property type="match status" value="1"/>
</dbReference>
<evidence type="ECO:0000256" key="2">
    <source>
        <dbReference type="ARBA" id="ARBA00022525"/>
    </source>
</evidence>
<sequence>QVRGLCGTYNWDQRDEFTTPAGDVEMGIAAFANKYRVPGDCPVPLGTGPGDTCDAFVGQRELAEAACAILRGPAFQ</sequence>
<dbReference type="Pfam" id="PF00094">
    <property type="entry name" value="VWD"/>
    <property type="match status" value="1"/>
</dbReference>
<dbReference type="GO" id="GO:0005615">
    <property type="term" value="C:extracellular space"/>
    <property type="evidence" value="ECO:0007669"/>
    <property type="project" value="TreeGrafter"/>
</dbReference>
<reference evidence="6 7" key="1">
    <citation type="submission" date="2019-09" db="EMBL/GenBank/DDBJ databases">
        <title>Bird 10,000 Genomes (B10K) Project - Family phase.</title>
        <authorList>
            <person name="Zhang G."/>
        </authorList>
    </citation>
    <scope>NUCLEOTIDE SEQUENCE [LARGE SCALE GENOMIC DNA]</scope>
    <source>
        <strain evidence="6">B10K-DU-002-35</strain>
        <tissue evidence="6">Muscle</tissue>
    </source>
</reference>